<gene>
    <name evidence="2" type="ORF">EVAR_27511_1</name>
</gene>
<feature type="compositionally biased region" description="Basic and acidic residues" evidence="1">
    <location>
        <begin position="116"/>
        <end position="127"/>
    </location>
</feature>
<evidence type="ECO:0000313" key="3">
    <source>
        <dbReference type="Proteomes" id="UP000299102"/>
    </source>
</evidence>
<dbReference type="AlphaFoldDB" id="A0A4C1XGQ1"/>
<protein>
    <submittedName>
        <fullName evidence="2">Uncharacterized protein</fullName>
    </submittedName>
</protein>
<feature type="compositionally biased region" description="Pro residues" evidence="1">
    <location>
        <begin position="34"/>
        <end position="43"/>
    </location>
</feature>
<evidence type="ECO:0000313" key="2">
    <source>
        <dbReference type="EMBL" id="GBP61624.1"/>
    </source>
</evidence>
<feature type="region of interest" description="Disordered" evidence="1">
    <location>
        <begin position="27"/>
        <end position="47"/>
    </location>
</feature>
<comment type="caution">
    <text evidence="2">The sequence shown here is derived from an EMBL/GenBank/DDBJ whole genome shotgun (WGS) entry which is preliminary data.</text>
</comment>
<organism evidence="2 3">
    <name type="scientific">Eumeta variegata</name>
    <name type="common">Bagworm moth</name>
    <name type="synonym">Eumeta japonica</name>
    <dbReference type="NCBI Taxonomy" id="151549"/>
    <lineage>
        <taxon>Eukaryota</taxon>
        <taxon>Metazoa</taxon>
        <taxon>Ecdysozoa</taxon>
        <taxon>Arthropoda</taxon>
        <taxon>Hexapoda</taxon>
        <taxon>Insecta</taxon>
        <taxon>Pterygota</taxon>
        <taxon>Neoptera</taxon>
        <taxon>Endopterygota</taxon>
        <taxon>Lepidoptera</taxon>
        <taxon>Glossata</taxon>
        <taxon>Ditrysia</taxon>
        <taxon>Tineoidea</taxon>
        <taxon>Psychidae</taxon>
        <taxon>Oiketicinae</taxon>
        <taxon>Eumeta</taxon>
    </lineage>
</organism>
<proteinExistence type="predicted"/>
<keyword evidence="3" id="KW-1185">Reference proteome</keyword>
<feature type="region of interest" description="Disordered" evidence="1">
    <location>
        <begin position="104"/>
        <end position="127"/>
    </location>
</feature>
<dbReference type="Proteomes" id="UP000299102">
    <property type="component" value="Unassembled WGS sequence"/>
</dbReference>
<accession>A0A4C1XGQ1</accession>
<name>A0A4C1XGQ1_EUMVA</name>
<reference evidence="2 3" key="1">
    <citation type="journal article" date="2019" name="Commun. Biol.">
        <title>The bagworm genome reveals a unique fibroin gene that provides high tensile strength.</title>
        <authorList>
            <person name="Kono N."/>
            <person name="Nakamura H."/>
            <person name="Ohtoshi R."/>
            <person name="Tomita M."/>
            <person name="Numata K."/>
            <person name="Arakawa K."/>
        </authorList>
    </citation>
    <scope>NUCLEOTIDE SEQUENCE [LARGE SCALE GENOMIC DNA]</scope>
</reference>
<evidence type="ECO:0000256" key="1">
    <source>
        <dbReference type="SAM" id="MobiDB-lite"/>
    </source>
</evidence>
<dbReference type="EMBL" id="BGZK01000818">
    <property type="protein sequence ID" value="GBP61624.1"/>
    <property type="molecule type" value="Genomic_DNA"/>
</dbReference>
<sequence>MIIISHKQISAVFNRSVGADRASEPRGMVSRRAAPPPACPQAPPLSRAGQRTQIIAALILFANTKVMEMSTITVRRRSSNRGHPGVAYEPVHFFFTAAKSSEEIYPSHAPGSRSPTRGERFEKPLKA</sequence>